<dbReference type="EMBL" id="BAABHA010000015">
    <property type="protein sequence ID" value="GAA4391942.1"/>
    <property type="molecule type" value="Genomic_DNA"/>
</dbReference>
<proteinExistence type="predicted"/>
<gene>
    <name evidence="1" type="ORF">GCM10023186_41860</name>
</gene>
<protein>
    <submittedName>
        <fullName evidence="1">Uncharacterized protein</fullName>
    </submittedName>
</protein>
<keyword evidence="2" id="KW-1185">Reference proteome</keyword>
<evidence type="ECO:0000313" key="1">
    <source>
        <dbReference type="EMBL" id="GAA4391942.1"/>
    </source>
</evidence>
<comment type="caution">
    <text evidence="1">The sequence shown here is derived from an EMBL/GenBank/DDBJ whole genome shotgun (WGS) entry which is preliminary data.</text>
</comment>
<accession>A0ABP8JJQ8</accession>
<evidence type="ECO:0000313" key="2">
    <source>
        <dbReference type="Proteomes" id="UP001500454"/>
    </source>
</evidence>
<organism evidence="1 2">
    <name type="scientific">Hymenobacter koreensis</name>
    <dbReference type="NCBI Taxonomy" id="1084523"/>
    <lineage>
        <taxon>Bacteria</taxon>
        <taxon>Pseudomonadati</taxon>
        <taxon>Bacteroidota</taxon>
        <taxon>Cytophagia</taxon>
        <taxon>Cytophagales</taxon>
        <taxon>Hymenobacteraceae</taxon>
        <taxon>Hymenobacter</taxon>
    </lineage>
</organism>
<dbReference type="Proteomes" id="UP001500454">
    <property type="component" value="Unassembled WGS sequence"/>
</dbReference>
<reference evidence="2" key="1">
    <citation type="journal article" date="2019" name="Int. J. Syst. Evol. Microbiol.">
        <title>The Global Catalogue of Microorganisms (GCM) 10K type strain sequencing project: providing services to taxonomists for standard genome sequencing and annotation.</title>
        <authorList>
            <consortium name="The Broad Institute Genomics Platform"/>
            <consortium name="The Broad Institute Genome Sequencing Center for Infectious Disease"/>
            <person name="Wu L."/>
            <person name="Ma J."/>
        </authorList>
    </citation>
    <scope>NUCLEOTIDE SEQUENCE [LARGE SCALE GENOMIC DNA]</scope>
    <source>
        <strain evidence="2">JCM 17924</strain>
    </source>
</reference>
<sequence>MTATLTEDFTTGQLVATDTGAAPVGAVRRQLLRVPEQGPETLVGESLTAVVRVPLPSDGAYAYRLRRVNPTTDAELATSPVLDYLATAALRAAEAAQYVRHARHARLVGPDTAHRRLWSRRYEARAAFAEQNGATAHALTSLPGLAAMTVVPAATATPTGLPWPQAGVYPVVERATGRVTVYFDVATTASVTATVQPFPATSPARPVAVTPGDPRFSLTFPAPQDGPYIVRLRVNGLPLATVVVLVDQTAARAFRELNRLVAAPQARRVLGLADAAWRGALARLRCAVAAADLAQPQLADTLRLSARPLFPTGPTALYPLRHA</sequence>
<dbReference type="RefSeq" id="WP_345227421.1">
    <property type="nucleotide sequence ID" value="NZ_BAABHA010000015.1"/>
</dbReference>
<name>A0ABP8JJQ8_9BACT</name>